<gene>
    <name evidence="4" type="ORF">FB467_1456</name>
</gene>
<keyword evidence="4" id="KW-0966">Cell projection</keyword>
<protein>
    <submittedName>
        <fullName evidence="4">MinD-like ATPase involved in chromosome partitioning or flagellar assembly</fullName>
    </submittedName>
</protein>
<dbReference type="Gene3D" id="3.40.50.300">
    <property type="entry name" value="P-loop containing nucleotide triphosphate hydrolases"/>
    <property type="match status" value="1"/>
</dbReference>
<dbReference type="RefSeq" id="WP_141784496.1">
    <property type="nucleotide sequence ID" value="NZ_BAAAIK010000004.1"/>
</dbReference>
<proteinExistence type="predicted"/>
<dbReference type="InterPro" id="IPR027417">
    <property type="entry name" value="P-loop_NTPase"/>
</dbReference>
<keyword evidence="4" id="KW-0282">Flagellum</keyword>
<evidence type="ECO:0000313" key="4">
    <source>
        <dbReference type="EMBL" id="TQL50351.1"/>
    </source>
</evidence>
<evidence type="ECO:0000256" key="3">
    <source>
        <dbReference type="SAM" id="MobiDB-lite"/>
    </source>
</evidence>
<dbReference type="OrthoDB" id="3217709at2"/>
<evidence type="ECO:0000313" key="5">
    <source>
        <dbReference type="Proteomes" id="UP000319516"/>
    </source>
</evidence>
<keyword evidence="4" id="KW-0969">Cilium</keyword>
<dbReference type="Proteomes" id="UP000319516">
    <property type="component" value="Unassembled WGS sequence"/>
</dbReference>
<dbReference type="InterPro" id="IPR050625">
    <property type="entry name" value="ParA/MinD_ATPase"/>
</dbReference>
<dbReference type="EMBL" id="VFOP01000001">
    <property type="protein sequence ID" value="TQL50351.1"/>
    <property type="molecule type" value="Genomic_DNA"/>
</dbReference>
<feature type="compositionally biased region" description="Basic and acidic residues" evidence="3">
    <location>
        <begin position="166"/>
        <end position="184"/>
    </location>
</feature>
<keyword evidence="2" id="KW-0067">ATP-binding</keyword>
<dbReference type="PANTHER" id="PTHR43384">
    <property type="entry name" value="SEPTUM SITE-DETERMINING PROTEIN MIND HOMOLOG, CHLOROPLASTIC-RELATED"/>
    <property type="match status" value="1"/>
</dbReference>
<dbReference type="GO" id="GO:0051782">
    <property type="term" value="P:negative regulation of cell division"/>
    <property type="evidence" value="ECO:0007669"/>
    <property type="project" value="TreeGrafter"/>
</dbReference>
<dbReference type="PANTHER" id="PTHR43384:SF6">
    <property type="entry name" value="SEPTUM SITE-DETERMINING PROTEIN MIND HOMOLOG, CHLOROPLASTIC"/>
    <property type="match status" value="1"/>
</dbReference>
<dbReference type="GO" id="GO:0005829">
    <property type="term" value="C:cytosol"/>
    <property type="evidence" value="ECO:0007669"/>
    <property type="project" value="TreeGrafter"/>
</dbReference>
<dbReference type="SUPFAM" id="SSF52540">
    <property type="entry name" value="P-loop containing nucleoside triphosphate hydrolases"/>
    <property type="match status" value="1"/>
</dbReference>
<feature type="compositionally biased region" description="Basic residues" evidence="3">
    <location>
        <begin position="462"/>
        <end position="472"/>
    </location>
</feature>
<keyword evidence="5" id="KW-1185">Reference proteome</keyword>
<name>A0A542YQM1_9MICO</name>
<evidence type="ECO:0000256" key="2">
    <source>
        <dbReference type="ARBA" id="ARBA00022840"/>
    </source>
</evidence>
<feature type="region of interest" description="Disordered" evidence="3">
    <location>
        <begin position="135"/>
        <end position="195"/>
    </location>
</feature>
<reference evidence="4 5" key="1">
    <citation type="submission" date="2019-06" db="EMBL/GenBank/DDBJ databases">
        <title>Sequencing the genomes of 1000 actinobacteria strains.</title>
        <authorList>
            <person name="Klenk H.-P."/>
        </authorList>
    </citation>
    <scope>NUCLEOTIDE SEQUENCE [LARGE SCALE GENOMIC DNA]</scope>
    <source>
        <strain evidence="4 5">DSM 12335</strain>
    </source>
</reference>
<feature type="region of interest" description="Disordered" evidence="3">
    <location>
        <begin position="452"/>
        <end position="472"/>
    </location>
</feature>
<accession>A0A542YQM1</accession>
<dbReference type="GO" id="GO:0005524">
    <property type="term" value="F:ATP binding"/>
    <property type="evidence" value="ECO:0007669"/>
    <property type="project" value="UniProtKB-KW"/>
</dbReference>
<organism evidence="4 5">
    <name type="scientific">Ornithinicoccus hortensis</name>
    <dbReference type="NCBI Taxonomy" id="82346"/>
    <lineage>
        <taxon>Bacteria</taxon>
        <taxon>Bacillati</taxon>
        <taxon>Actinomycetota</taxon>
        <taxon>Actinomycetes</taxon>
        <taxon>Micrococcales</taxon>
        <taxon>Intrasporangiaceae</taxon>
        <taxon>Ornithinicoccus</taxon>
    </lineage>
</organism>
<dbReference type="GO" id="GO:0009898">
    <property type="term" value="C:cytoplasmic side of plasma membrane"/>
    <property type="evidence" value="ECO:0007669"/>
    <property type="project" value="TreeGrafter"/>
</dbReference>
<dbReference type="AlphaFoldDB" id="A0A542YQM1"/>
<comment type="caution">
    <text evidence="4">The sequence shown here is derived from an EMBL/GenBank/DDBJ whole genome shotgun (WGS) entry which is preliminary data.</text>
</comment>
<sequence>MPGSSQPLLTAITHRWESGLAERLGRSDVVHVVHRCADLAELLGTVEAGLGRVVVVSSDLRGLDRAVVSDLGGHGLQVLGVHPPDDEDGARALRRWGVTEVLPADADLATLETALERLLGERAGPASDWDRAVEDELEQEPAADPGEARAAGAEDADGAPAAGDVAADRDGPGAQEPREPHEPEDGVPGRGRVVVVWGPAGSPGRTTVAVNLAAEIASPVCGVLLIDADTYAASVAQVLSVLDEAPGVAAAARAADQGTLDREALAALAPEVLPGLRVLTGLPRADRWPELREHAFADILEISRQLADWVVVDVGFGLEQDEELSFDTRALRRNGPTLAALEVADQVVVAGAGDPVGLQRLVRGLDALDEVNRAPRTVVVTRVRASAVGSDPHRRVRDALARFAGLRDVHLVPDDRAALDGALLAGRVLREHAPRSLARQALRDLAERLTGGAGAAVPAGRQPRRWRLRSSG</sequence>
<feature type="compositionally biased region" description="Low complexity" evidence="3">
    <location>
        <begin position="142"/>
        <end position="165"/>
    </location>
</feature>
<evidence type="ECO:0000256" key="1">
    <source>
        <dbReference type="ARBA" id="ARBA00022741"/>
    </source>
</evidence>
<keyword evidence="1" id="KW-0547">Nucleotide-binding</keyword>
<dbReference type="GO" id="GO:0016887">
    <property type="term" value="F:ATP hydrolysis activity"/>
    <property type="evidence" value="ECO:0007669"/>
    <property type="project" value="TreeGrafter"/>
</dbReference>